<protein>
    <submittedName>
        <fullName evidence="3">Uncharacterized protein</fullName>
    </submittedName>
</protein>
<reference evidence="3 4" key="1">
    <citation type="submission" date="2018-11" db="EMBL/GenBank/DDBJ databases">
        <authorList>
            <consortium name="Pathogen Informatics"/>
        </authorList>
    </citation>
    <scope>NUCLEOTIDE SEQUENCE [LARGE SCALE GENOMIC DNA]</scope>
</reference>
<organism evidence="3 4">
    <name type="scientific">Dibothriocephalus latus</name>
    <name type="common">Fish tapeworm</name>
    <name type="synonym">Diphyllobothrium latum</name>
    <dbReference type="NCBI Taxonomy" id="60516"/>
    <lineage>
        <taxon>Eukaryota</taxon>
        <taxon>Metazoa</taxon>
        <taxon>Spiralia</taxon>
        <taxon>Lophotrochozoa</taxon>
        <taxon>Platyhelminthes</taxon>
        <taxon>Cestoda</taxon>
        <taxon>Eucestoda</taxon>
        <taxon>Diphyllobothriidea</taxon>
        <taxon>Diphyllobothriidae</taxon>
        <taxon>Dibothriocephalus</taxon>
    </lineage>
</organism>
<gene>
    <name evidence="3" type="ORF">DILT_LOCUS10455</name>
</gene>
<evidence type="ECO:0000256" key="2">
    <source>
        <dbReference type="SAM" id="Phobius"/>
    </source>
</evidence>
<dbReference type="EMBL" id="UYRU01059813">
    <property type="protein sequence ID" value="VDN14624.1"/>
    <property type="molecule type" value="Genomic_DNA"/>
</dbReference>
<keyword evidence="2" id="KW-1133">Transmembrane helix</keyword>
<evidence type="ECO:0000313" key="3">
    <source>
        <dbReference type="EMBL" id="VDN14624.1"/>
    </source>
</evidence>
<feature type="compositionally biased region" description="Polar residues" evidence="1">
    <location>
        <begin position="87"/>
        <end position="101"/>
    </location>
</feature>
<accession>A0A3P7LCW4</accession>
<evidence type="ECO:0000256" key="1">
    <source>
        <dbReference type="SAM" id="MobiDB-lite"/>
    </source>
</evidence>
<keyword evidence="2" id="KW-0812">Transmembrane</keyword>
<evidence type="ECO:0000313" key="4">
    <source>
        <dbReference type="Proteomes" id="UP000281553"/>
    </source>
</evidence>
<sequence length="154" mass="16738">MEIAVSAQYFFMSSLADFAVVFLSSVGHFFLTNTPGDCMDVDEVEKEAIENEDPDKRISIMAADKATHGDNEFYDSAEEDGIGLHAQHSSTKPNKDAQSYKNLPKRARTEDKDVPVGTKDATVTDAPPKETEASESGDKEDLDHAAKPAATKPT</sequence>
<feature type="compositionally biased region" description="Acidic residues" evidence="1">
    <location>
        <begin position="72"/>
        <end position="81"/>
    </location>
</feature>
<feature type="region of interest" description="Disordered" evidence="1">
    <location>
        <begin position="67"/>
        <end position="154"/>
    </location>
</feature>
<feature type="transmembrane region" description="Helical" evidence="2">
    <location>
        <begin position="9"/>
        <end position="31"/>
    </location>
</feature>
<dbReference type="Proteomes" id="UP000281553">
    <property type="component" value="Unassembled WGS sequence"/>
</dbReference>
<feature type="compositionally biased region" description="Basic and acidic residues" evidence="1">
    <location>
        <begin position="127"/>
        <end position="146"/>
    </location>
</feature>
<dbReference type="OrthoDB" id="6285505at2759"/>
<proteinExistence type="predicted"/>
<name>A0A3P7LCW4_DIBLA</name>
<keyword evidence="2" id="KW-0472">Membrane</keyword>
<dbReference type="AlphaFoldDB" id="A0A3P7LCW4"/>
<keyword evidence="4" id="KW-1185">Reference proteome</keyword>